<dbReference type="InterPro" id="IPR021527">
    <property type="entry name" value="DUF2795"/>
</dbReference>
<evidence type="ECO:0000313" key="2">
    <source>
        <dbReference type="EMBL" id="ABK18722.1"/>
    </source>
</evidence>
<proteinExistence type="predicted"/>
<dbReference type="HOGENOM" id="CLU_159338_2_1_7"/>
<evidence type="ECO:0000313" key="3">
    <source>
        <dbReference type="Proteomes" id="UP000001784"/>
    </source>
</evidence>
<dbReference type="OrthoDB" id="3078349at2"/>
<dbReference type="EMBL" id="CP000478">
    <property type="protein sequence ID" value="ABK18722.1"/>
    <property type="molecule type" value="Genomic_DNA"/>
</dbReference>
<dbReference type="Pfam" id="PF11387">
    <property type="entry name" value="DUF2795"/>
    <property type="match status" value="1"/>
</dbReference>
<dbReference type="EMBL" id="CP000478">
    <property type="protein sequence ID" value="ABK18680.1"/>
    <property type="molecule type" value="Genomic_DNA"/>
</dbReference>
<organism evidence="1 3">
    <name type="scientific">Syntrophobacter fumaroxidans (strain DSM 10017 / MPOB)</name>
    <dbReference type="NCBI Taxonomy" id="335543"/>
    <lineage>
        <taxon>Bacteria</taxon>
        <taxon>Pseudomonadati</taxon>
        <taxon>Thermodesulfobacteriota</taxon>
        <taxon>Syntrophobacteria</taxon>
        <taxon>Syntrophobacterales</taxon>
        <taxon>Syntrophobacteraceae</taxon>
        <taxon>Syntrophobacter</taxon>
    </lineage>
</organism>
<dbReference type="Proteomes" id="UP000001784">
    <property type="component" value="Chromosome"/>
</dbReference>
<accession>A0LMM8</accession>
<sequence>MTRGVRGGGPANIMKHLKSIHFPADKGMILSHARRGPGPSTRMVVEILERIPEREYCSPAEIVREVGRINKIAQPVQELNAT</sequence>
<dbReference type="KEGG" id="sfu:Sfum_3006"/>
<protein>
    <recommendedName>
        <fullName evidence="4">DUF2795 domain-containing protein</fullName>
    </recommendedName>
</protein>
<dbReference type="AlphaFoldDB" id="A0LMM8"/>
<evidence type="ECO:0008006" key="4">
    <source>
        <dbReference type="Google" id="ProtNLM"/>
    </source>
</evidence>
<dbReference type="RefSeq" id="WP_011699844.1">
    <property type="nucleotide sequence ID" value="NC_008554.1"/>
</dbReference>
<reference evidence="1 3" key="1">
    <citation type="submission" date="2006-10" db="EMBL/GenBank/DDBJ databases">
        <title>Complete sequence of Syntrophobacter fumaroxidans MPOB.</title>
        <authorList>
            <consortium name="US DOE Joint Genome Institute"/>
            <person name="Copeland A."/>
            <person name="Lucas S."/>
            <person name="Lapidus A."/>
            <person name="Barry K."/>
            <person name="Detter J.C."/>
            <person name="Glavina del Rio T."/>
            <person name="Hammon N."/>
            <person name="Israni S."/>
            <person name="Pitluck S."/>
            <person name="Goltsman E.G."/>
            <person name="Martinez M."/>
            <person name="Schmutz J."/>
            <person name="Larimer F."/>
            <person name="Land M."/>
            <person name="Hauser L."/>
            <person name="Kyrpides N."/>
            <person name="Kim E."/>
            <person name="Boone D.R."/>
            <person name="Brockman F."/>
            <person name="Culley D."/>
            <person name="Ferry J."/>
            <person name="Gunsalus R."/>
            <person name="McInerney M.J."/>
            <person name="Morrison M."/>
            <person name="Plugge C."/>
            <person name="Rohlin L."/>
            <person name="Scholten J."/>
            <person name="Sieber J."/>
            <person name="Stams A.J.M."/>
            <person name="Worm P."/>
            <person name="Henstra A.M."/>
            <person name="Richardson P."/>
        </authorList>
    </citation>
    <scope>NUCLEOTIDE SEQUENCE [LARGE SCALE GENOMIC DNA]</scope>
    <source>
        <strain evidence="3">DSM 10017 / MPOB</strain>
        <strain evidence="1">MPOB</strain>
    </source>
</reference>
<dbReference type="KEGG" id="sfu:Sfum_3048"/>
<dbReference type="InParanoid" id="A0LMM8"/>
<evidence type="ECO:0000313" key="1">
    <source>
        <dbReference type="EMBL" id="ABK18680.1"/>
    </source>
</evidence>
<gene>
    <name evidence="1" type="ordered locus">Sfum_3006</name>
    <name evidence="2" type="ordered locus">Sfum_3048</name>
</gene>
<name>A0LMM8_SYNFM</name>
<keyword evidence="3" id="KW-1185">Reference proteome</keyword>